<feature type="compositionally biased region" description="Polar residues" evidence="1">
    <location>
        <begin position="1"/>
        <end position="23"/>
    </location>
</feature>
<feature type="region of interest" description="Disordered" evidence="1">
    <location>
        <begin position="128"/>
        <end position="171"/>
    </location>
</feature>
<organism evidence="2 3">
    <name type="scientific">Solanum tuberosum</name>
    <name type="common">Potato</name>
    <dbReference type="NCBI Taxonomy" id="4113"/>
    <lineage>
        <taxon>Eukaryota</taxon>
        <taxon>Viridiplantae</taxon>
        <taxon>Streptophyta</taxon>
        <taxon>Embryophyta</taxon>
        <taxon>Tracheophyta</taxon>
        <taxon>Spermatophyta</taxon>
        <taxon>Magnoliopsida</taxon>
        <taxon>eudicotyledons</taxon>
        <taxon>Gunneridae</taxon>
        <taxon>Pentapetalae</taxon>
        <taxon>asterids</taxon>
        <taxon>lamiids</taxon>
        <taxon>Solanales</taxon>
        <taxon>Solanaceae</taxon>
        <taxon>Solanoideae</taxon>
        <taxon>Solaneae</taxon>
        <taxon>Solanum</taxon>
    </lineage>
</organism>
<feature type="region of interest" description="Disordered" evidence="1">
    <location>
        <begin position="1"/>
        <end position="62"/>
    </location>
</feature>
<protein>
    <submittedName>
        <fullName evidence="2">Uncharacterized protein</fullName>
    </submittedName>
</protein>
<dbReference type="Gramene" id="PGSC0003DMT400095731">
    <property type="protein sequence ID" value="PGSC0003DMT400095731"/>
    <property type="gene ID" value="PGSC0003DMG400045302"/>
</dbReference>
<evidence type="ECO:0000313" key="3">
    <source>
        <dbReference type="Proteomes" id="UP000011115"/>
    </source>
</evidence>
<keyword evidence="3" id="KW-1185">Reference proteome</keyword>
<reference evidence="2" key="2">
    <citation type="submission" date="2015-06" db="UniProtKB">
        <authorList>
            <consortium name="EnsemblPlants"/>
        </authorList>
    </citation>
    <scope>IDENTIFICATION</scope>
    <source>
        <strain evidence="2">DM1-3 516 R44</strain>
    </source>
</reference>
<sequence length="193" mass="21887">MQNPKGIQPQAQIKENMQSYQQVTDRKHAEENTTNKEEQWQVRTKKKNNHHQQNQGQGKFFYPQISTPLSPVIVDVDDHCDDNDIPAPVSPLVVAAEVIGGSHSEENPCKDFIIMDQIMDVVPFKAKYDTSTPGKPPDQSKVTVRDDYDVDNSEDEVDADNLLINDQDEDDEISESLIKTFSPNNDYGLEKEI</sequence>
<dbReference type="Proteomes" id="UP000011115">
    <property type="component" value="Unassembled WGS sequence"/>
</dbReference>
<dbReference type="HOGENOM" id="CLU_1411003_0_0_1"/>
<dbReference type="PaxDb" id="4113-PGSC0003DMT400095731"/>
<dbReference type="InParanoid" id="M1DWY4"/>
<feature type="compositionally biased region" description="Basic and acidic residues" evidence="1">
    <location>
        <begin position="24"/>
        <end position="40"/>
    </location>
</feature>
<dbReference type="AlphaFoldDB" id="M1DWY4"/>
<evidence type="ECO:0000313" key="2">
    <source>
        <dbReference type="EnsemblPlants" id="PGSC0003DMT400095731"/>
    </source>
</evidence>
<reference evidence="3" key="1">
    <citation type="journal article" date="2011" name="Nature">
        <title>Genome sequence and analysis of the tuber crop potato.</title>
        <authorList>
            <consortium name="The Potato Genome Sequencing Consortium"/>
        </authorList>
    </citation>
    <scope>NUCLEOTIDE SEQUENCE [LARGE SCALE GENOMIC DNA]</scope>
    <source>
        <strain evidence="3">cv. DM1-3 516 R44</strain>
    </source>
</reference>
<evidence type="ECO:0000256" key="1">
    <source>
        <dbReference type="SAM" id="MobiDB-lite"/>
    </source>
</evidence>
<feature type="compositionally biased region" description="Acidic residues" evidence="1">
    <location>
        <begin position="148"/>
        <end position="159"/>
    </location>
</feature>
<accession>M1DWY4</accession>
<proteinExistence type="predicted"/>
<dbReference type="EnsemblPlants" id="PGSC0003DMT400095731">
    <property type="protein sequence ID" value="PGSC0003DMT400095731"/>
    <property type="gene ID" value="PGSC0003DMG400045302"/>
</dbReference>
<name>M1DWY4_SOLTU</name>